<dbReference type="AlphaFoldDB" id="A0A128EM76"/>
<sequence length="223" mass="26270">MNLSKEEFETLQKEYDELKDKNDVSISFFNYCFLHIGFSLAVFIIPTNILTIFPFLKCFTSFMSQYFPNIEIYANANKMPELVEFYFSYLWVVCIILSVWYIYKMASIARGVKAYFGVGEFSNKRIFNEKFIPVLDKQYGNSKGLLMVLLNILFFGFGLYLDFSGNILDSMLGRWMFDRFGIFLMGAYQIIVVFGLFVMPYYIAIMSINYNKFKNKLKFNTKE</sequence>
<gene>
    <name evidence="2" type="ORF">ERS672216_01936</name>
</gene>
<feature type="transmembrane region" description="Helical" evidence="1">
    <location>
        <begin position="181"/>
        <end position="204"/>
    </location>
</feature>
<dbReference type="OrthoDB" id="5363722at2"/>
<dbReference type="RefSeq" id="WP_075495445.1">
    <property type="nucleotide sequence ID" value="NZ_FIZO01000009.1"/>
</dbReference>
<keyword evidence="1" id="KW-1133">Transmembrane helix</keyword>
<accession>A0A128EM76</accession>
<evidence type="ECO:0000256" key="1">
    <source>
        <dbReference type="SAM" id="Phobius"/>
    </source>
</evidence>
<evidence type="ECO:0000313" key="3">
    <source>
        <dbReference type="Proteomes" id="UP000069632"/>
    </source>
</evidence>
<keyword evidence="1" id="KW-0812">Transmembrane</keyword>
<feature type="transmembrane region" description="Helical" evidence="1">
    <location>
        <begin position="28"/>
        <end position="56"/>
    </location>
</feature>
<evidence type="ECO:0000313" key="2">
    <source>
        <dbReference type="EMBL" id="CZE49478.1"/>
    </source>
</evidence>
<proteinExistence type="predicted"/>
<dbReference type="Proteomes" id="UP000069632">
    <property type="component" value="Unassembled WGS sequence"/>
</dbReference>
<reference evidence="2 3" key="1">
    <citation type="submission" date="2016-02" db="EMBL/GenBank/DDBJ databases">
        <authorList>
            <consortium name="Pathogen Informatics"/>
        </authorList>
    </citation>
    <scope>NUCLEOTIDE SEQUENCE [LARGE SCALE GENOMIC DNA]</scope>
    <source>
        <strain evidence="2 3">RC20</strain>
    </source>
</reference>
<organism evidence="2 3">
    <name type="scientific">Campylobacter geochelonis</name>
    <dbReference type="NCBI Taxonomy" id="1780362"/>
    <lineage>
        <taxon>Bacteria</taxon>
        <taxon>Pseudomonadati</taxon>
        <taxon>Campylobacterota</taxon>
        <taxon>Epsilonproteobacteria</taxon>
        <taxon>Campylobacterales</taxon>
        <taxon>Campylobacteraceae</taxon>
        <taxon>Campylobacter</taxon>
    </lineage>
</organism>
<protein>
    <submittedName>
        <fullName evidence="2">Uncharacterized protein</fullName>
    </submittedName>
</protein>
<keyword evidence="3" id="KW-1185">Reference proteome</keyword>
<feature type="transmembrane region" description="Helical" evidence="1">
    <location>
        <begin position="85"/>
        <end position="103"/>
    </location>
</feature>
<keyword evidence="1" id="KW-0472">Membrane</keyword>
<feature type="transmembrane region" description="Helical" evidence="1">
    <location>
        <begin position="144"/>
        <end position="161"/>
    </location>
</feature>
<dbReference type="EMBL" id="FIZP01000027">
    <property type="protein sequence ID" value="CZE49478.1"/>
    <property type="molecule type" value="Genomic_DNA"/>
</dbReference>
<name>A0A128EM76_9BACT</name>